<proteinExistence type="predicted"/>
<dbReference type="PANTHER" id="PTHR28027">
    <property type="entry name" value="TRANSCRIPTIONAL REGULATOR MIT1"/>
    <property type="match status" value="1"/>
</dbReference>
<dbReference type="PANTHER" id="PTHR28027:SF2">
    <property type="entry name" value="TRANSCRIPTIONAL REGULATOR MIT1"/>
    <property type="match status" value="1"/>
</dbReference>
<dbReference type="InterPro" id="IPR018608">
    <property type="entry name" value="Gti1/Pac2"/>
</dbReference>
<dbReference type="EMBL" id="WIUZ02000004">
    <property type="protein sequence ID" value="KAF9787858.1"/>
    <property type="molecule type" value="Genomic_DNA"/>
</dbReference>
<dbReference type="AlphaFoldDB" id="A0A9P6HI51"/>
<dbReference type="Pfam" id="PF09729">
    <property type="entry name" value="Gti1_Pac2"/>
    <property type="match status" value="1"/>
</dbReference>
<sequence length="343" mass="38460">MYQQPTLSGVHVRSIRDALHIFYAVARHVLPIISRRLDPDERKSIAPGNVYVWEERSANSDAAGLTMERWTDGMTWGPSRVRDEFLYYEPRENDKHLSATLNNILQRPRRNTPKLVKQTYSVFVSLPEDRPLGLQRKWHITAYWSQETVDNLKSVSEIGGVGDVLVPTGWFKSARAAKTRKHEPQGEPPAQTTFALTKTNIAPHHAPRPFGNSPAGCPPYENLHVFPCTFDTQSSNEDGMYTPSPSHPYPQHESRYHSASPSLSQSSATSSDDNSPSRSYPLTPPHQPSRSALELVPLSYLEKTVAVPRNTMDEQLLQKLASLAPLRPSPGDFGYLTPHSFKG</sequence>
<reference evidence="2" key="2">
    <citation type="submission" date="2020-11" db="EMBL/GenBank/DDBJ databases">
        <authorList>
            <consortium name="DOE Joint Genome Institute"/>
            <person name="Kuo A."/>
            <person name="Miyauchi S."/>
            <person name="Kiss E."/>
            <person name="Drula E."/>
            <person name="Kohler A."/>
            <person name="Sanchez-Garcia M."/>
            <person name="Andreopoulos B."/>
            <person name="Barry K.W."/>
            <person name="Bonito G."/>
            <person name="Buee M."/>
            <person name="Carver A."/>
            <person name="Chen C."/>
            <person name="Cichocki N."/>
            <person name="Clum A."/>
            <person name="Culley D."/>
            <person name="Crous P.W."/>
            <person name="Fauchery L."/>
            <person name="Girlanda M."/>
            <person name="Hayes R."/>
            <person name="Keri Z."/>
            <person name="Labutti K."/>
            <person name="Lipzen A."/>
            <person name="Lombard V."/>
            <person name="Magnuson J."/>
            <person name="Maillard F."/>
            <person name="Morin E."/>
            <person name="Murat C."/>
            <person name="Nolan M."/>
            <person name="Ohm R."/>
            <person name="Pangilinan J."/>
            <person name="Pereira M."/>
            <person name="Perotto S."/>
            <person name="Peter M."/>
            <person name="Riley R."/>
            <person name="Sitrit Y."/>
            <person name="Stielow B."/>
            <person name="Szollosi G."/>
            <person name="Zifcakova L."/>
            <person name="Stursova M."/>
            <person name="Spatafora J.W."/>
            <person name="Tedersoo L."/>
            <person name="Vaario L.-M."/>
            <person name="Yamada A."/>
            <person name="Yan M."/>
            <person name="Wang P."/>
            <person name="Xu J."/>
            <person name="Bruns T."/>
            <person name="Baldrian P."/>
            <person name="Vilgalys R."/>
            <person name="Henrissat B."/>
            <person name="Grigoriev I.V."/>
            <person name="Hibbett D."/>
            <person name="Nagy L.G."/>
            <person name="Martin F.M."/>
        </authorList>
    </citation>
    <scope>NUCLEOTIDE SEQUENCE</scope>
    <source>
        <strain evidence="2">UH-Tt-Lm1</strain>
    </source>
</reference>
<organism evidence="2 3">
    <name type="scientific">Thelephora terrestris</name>
    <dbReference type="NCBI Taxonomy" id="56493"/>
    <lineage>
        <taxon>Eukaryota</taxon>
        <taxon>Fungi</taxon>
        <taxon>Dikarya</taxon>
        <taxon>Basidiomycota</taxon>
        <taxon>Agaricomycotina</taxon>
        <taxon>Agaricomycetes</taxon>
        <taxon>Thelephorales</taxon>
        <taxon>Thelephoraceae</taxon>
        <taxon>Thelephora</taxon>
    </lineage>
</organism>
<comment type="caution">
    <text evidence="2">The sequence shown here is derived from an EMBL/GenBank/DDBJ whole genome shotgun (WGS) entry which is preliminary data.</text>
</comment>
<evidence type="ECO:0000313" key="3">
    <source>
        <dbReference type="Proteomes" id="UP000736335"/>
    </source>
</evidence>
<feature type="compositionally biased region" description="Low complexity" evidence="1">
    <location>
        <begin position="258"/>
        <end position="279"/>
    </location>
</feature>
<evidence type="ECO:0000313" key="2">
    <source>
        <dbReference type="EMBL" id="KAF9787858.1"/>
    </source>
</evidence>
<evidence type="ECO:0000256" key="1">
    <source>
        <dbReference type="SAM" id="MobiDB-lite"/>
    </source>
</evidence>
<reference evidence="2" key="1">
    <citation type="journal article" date="2020" name="Nat. Commun.">
        <title>Large-scale genome sequencing of mycorrhizal fungi provides insights into the early evolution of symbiotic traits.</title>
        <authorList>
            <person name="Miyauchi S."/>
            <person name="Kiss E."/>
            <person name="Kuo A."/>
            <person name="Drula E."/>
            <person name="Kohler A."/>
            <person name="Sanchez-Garcia M."/>
            <person name="Morin E."/>
            <person name="Andreopoulos B."/>
            <person name="Barry K.W."/>
            <person name="Bonito G."/>
            <person name="Buee M."/>
            <person name="Carver A."/>
            <person name="Chen C."/>
            <person name="Cichocki N."/>
            <person name="Clum A."/>
            <person name="Culley D."/>
            <person name="Crous P.W."/>
            <person name="Fauchery L."/>
            <person name="Girlanda M."/>
            <person name="Hayes R.D."/>
            <person name="Keri Z."/>
            <person name="LaButti K."/>
            <person name="Lipzen A."/>
            <person name="Lombard V."/>
            <person name="Magnuson J."/>
            <person name="Maillard F."/>
            <person name="Murat C."/>
            <person name="Nolan M."/>
            <person name="Ohm R.A."/>
            <person name="Pangilinan J."/>
            <person name="Pereira M.F."/>
            <person name="Perotto S."/>
            <person name="Peter M."/>
            <person name="Pfister S."/>
            <person name="Riley R."/>
            <person name="Sitrit Y."/>
            <person name="Stielow J.B."/>
            <person name="Szollosi G."/>
            <person name="Zifcakova L."/>
            <person name="Stursova M."/>
            <person name="Spatafora J.W."/>
            <person name="Tedersoo L."/>
            <person name="Vaario L.M."/>
            <person name="Yamada A."/>
            <person name="Yan M."/>
            <person name="Wang P."/>
            <person name="Xu J."/>
            <person name="Bruns T."/>
            <person name="Baldrian P."/>
            <person name="Vilgalys R."/>
            <person name="Dunand C."/>
            <person name="Henrissat B."/>
            <person name="Grigoriev I.V."/>
            <person name="Hibbett D."/>
            <person name="Nagy L.G."/>
            <person name="Martin F.M."/>
        </authorList>
    </citation>
    <scope>NUCLEOTIDE SEQUENCE</scope>
    <source>
        <strain evidence="2">UH-Tt-Lm1</strain>
    </source>
</reference>
<name>A0A9P6HI51_9AGAM</name>
<dbReference type="Proteomes" id="UP000736335">
    <property type="component" value="Unassembled WGS sequence"/>
</dbReference>
<dbReference type="GO" id="GO:0003677">
    <property type="term" value="F:DNA binding"/>
    <property type="evidence" value="ECO:0007669"/>
    <property type="project" value="TreeGrafter"/>
</dbReference>
<gene>
    <name evidence="2" type="ORF">BJ322DRAFT_1018573</name>
</gene>
<protein>
    <submittedName>
        <fullName evidence="2">Gti1/Pac2 family-domain-containing protein</fullName>
    </submittedName>
</protein>
<keyword evidence="3" id="KW-1185">Reference proteome</keyword>
<dbReference type="OrthoDB" id="5572844at2759"/>
<feature type="region of interest" description="Disordered" evidence="1">
    <location>
        <begin position="236"/>
        <end position="291"/>
    </location>
</feature>
<accession>A0A9P6HI51</accession>